<comment type="caution">
    <text evidence="1">The sequence shown here is derived from an EMBL/GenBank/DDBJ whole genome shotgun (WGS) entry which is preliminary data.</text>
</comment>
<dbReference type="EMBL" id="QGQD01000057">
    <property type="protein sequence ID" value="TLD00252.1"/>
    <property type="molecule type" value="Genomic_DNA"/>
</dbReference>
<gene>
    <name evidence="1" type="ORF">DSM106044_02920</name>
</gene>
<reference evidence="1 2" key="1">
    <citation type="journal article" date="2019" name="Anaerobe">
        <title>Detection of Robinsoniella peoriensis in multiple bone samples of a trauma patient.</title>
        <authorList>
            <person name="Schrottner P."/>
            <person name="Hartwich K."/>
            <person name="Bunk B."/>
            <person name="Schober I."/>
            <person name="Helbig S."/>
            <person name="Rudolph W.W."/>
            <person name="Gunzer F."/>
        </authorList>
    </citation>
    <scope>NUCLEOTIDE SEQUENCE [LARGE SCALE GENOMIC DNA]</scope>
    <source>
        <strain evidence="1 2">DSM 106044</strain>
    </source>
</reference>
<name>A0A4U8Q5W8_9FIRM</name>
<sequence length="147" mass="17088">MENIQPYYLMNALRICIDEKKDIYFQGRAYTRLSKDEIKFQDLSSLLIEVDKIFDEAGYPQAFQEKRSFQKEHSRSFFSMNPGSEKDIDEILNQKGVIATFDVIVISRRHSTWQGEVYGLQREKLGSFEGAITMIDILTSNMVISDQ</sequence>
<keyword evidence="2" id="KW-1185">Reference proteome</keyword>
<dbReference type="AlphaFoldDB" id="A0A4U8Q5W8"/>
<evidence type="ECO:0000313" key="1">
    <source>
        <dbReference type="EMBL" id="TLD00252.1"/>
    </source>
</evidence>
<dbReference type="RefSeq" id="WP_027295114.1">
    <property type="nucleotide sequence ID" value="NZ_CABMJZ010000140.1"/>
</dbReference>
<accession>A0A4U8Q5W8</accession>
<evidence type="ECO:0000313" key="2">
    <source>
        <dbReference type="Proteomes" id="UP000306509"/>
    </source>
</evidence>
<dbReference type="OrthoDB" id="2086691at2"/>
<protein>
    <submittedName>
        <fullName evidence="1">Uncharacterized protein</fullName>
    </submittedName>
</protein>
<dbReference type="Proteomes" id="UP000306509">
    <property type="component" value="Unassembled WGS sequence"/>
</dbReference>
<organism evidence="1 2">
    <name type="scientific">Robinsoniella peoriensis</name>
    <dbReference type="NCBI Taxonomy" id="180332"/>
    <lineage>
        <taxon>Bacteria</taxon>
        <taxon>Bacillati</taxon>
        <taxon>Bacillota</taxon>
        <taxon>Clostridia</taxon>
        <taxon>Lachnospirales</taxon>
        <taxon>Lachnospiraceae</taxon>
        <taxon>Robinsoniella</taxon>
    </lineage>
</organism>
<dbReference type="STRING" id="180332.GCA_000797495_03611"/>
<proteinExistence type="predicted"/>